<keyword evidence="2" id="KW-0732">Signal</keyword>
<reference evidence="3 4" key="1">
    <citation type="submission" date="2023-10" db="EMBL/GenBank/DDBJ databases">
        <title>Complete genome sequence of Shewanella sp. DAU334.</title>
        <authorList>
            <person name="Lee Y.-S."/>
            <person name="Jeong H.-R."/>
            <person name="Hwang E.-J."/>
            <person name="Choi Y.-L."/>
            <person name="Kim G.-D."/>
        </authorList>
    </citation>
    <scope>NUCLEOTIDE SEQUENCE [LARGE SCALE GENOMIC DNA]</scope>
    <source>
        <strain evidence="3 4">DAU334</strain>
    </source>
</reference>
<evidence type="ECO:0000313" key="3">
    <source>
        <dbReference type="EMBL" id="WOT04109.1"/>
    </source>
</evidence>
<name>A0ABZ0JX93_9GAMM</name>
<evidence type="ECO:0000256" key="1">
    <source>
        <dbReference type="SAM" id="Phobius"/>
    </source>
</evidence>
<sequence length="191" mass="20570">MTCSRALLKPFSILSLLAPMPAMALEPTTTNVLMQAISLSGFCFINLLLTILFFYTGKYQSERFAKMHTLLSIIPAIISLIASLTYIDAAGGISLNVGVIIVCVALSLLPIQLSHSRRAPTHNTPKIIAAFAALLLLLSYFMVPLSLFAVAAAHVAASSQSSLKVKSLCVTILTLGYCHLGFWAYQIVLHS</sequence>
<feature type="transmembrane region" description="Helical" evidence="1">
    <location>
        <begin position="165"/>
        <end position="185"/>
    </location>
</feature>
<feature type="transmembrane region" description="Helical" evidence="1">
    <location>
        <begin position="93"/>
        <end position="115"/>
    </location>
</feature>
<feature type="transmembrane region" description="Helical" evidence="1">
    <location>
        <begin position="67"/>
        <end position="87"/>
    </location>
</feature>
<dbReference type="Proteomes" id="UP001529491">
    <property type="component" value="Chromosome"/>
</dbReference>
<evidence type="ECO:0000313" key="4">
    <source>
        <dbReference type="Proteomes" id="UP001529491"/>
    </source>
</evidence>
<feature type="transmembrane region" description="Helical" evidence="1">
    <location>
        <begin position="127"/>
        <end position="153"/>
    </location>
</feature>
<protein>
    <submittedName>
        <fullName evidence="3">Uncharacterized protein</fullName>
    </submittedName>
</protein>
<organism evidence="3 4">
    <name type="scientific">Shewanella youngdeokensis</name>
    <dbReference type="NCBI Taxonomy" id="2999068"/>
    <lineage>
        <taxon>Bacteria</taxon>
        <taxon>Pseudomonadati</taxon>
        <taxon>Pseudomonadota</taxon>
        <taxon>Gammaproteobacteria</taxon>
        <taxon>Alteromonadales</taxon>
        <taxon>Shewanellaceae</taxon>
        <taxon>Shewanella</taxon>
    </lineage>
</organism>
<keyword evidence="1" id="KW-0812">Transmembrane</keyword>
<dbReference type="RefSeq" id="WP_310471738.1">
    <property type="nucleotide sequence ID" value="NZ_CP136522.1"/>
</dbReference>
<dbReference type="EMBL" id="CP136522">
    <property type="protein sequence ID" value="WOT04109.1"/>
    <property type="molecule type" value="Genomic_DNA"/>
</dbReference>
<feature type="transmembrane region" description="Helical" evidence="1">
    <location>
        <begin position="34"/>
        <end position="55"/>
    </location>
</feature>
<accession>A0ABZ0JX93</accession>
<feature type="chain" id="PRO_5047510569" evidence="2">
    <location>
        <begin position="25"/>
        <end position="191"/>
    </location>
</feature>
<keyword evidence="1" id="KW-0472">Membrane</keyword>
<keyword evidence="4" id="KW-1185">Reference proteome</keyword>
<evidence type="ECO:0000256" key="2">
    <source>
        <dbReference type="SAM" id="SignalP"/>
    </source>
</evidence>
<feature type="signal peptide" evidence="2">
    <location>
        <begin position="1"/>
        <end position="24"/>
    </location>
</feature>
<keyword evidence="1" id="KW-1133">Transmembrane helix</keyword>
<proteinExistence type="predicted"/>
<gene>
    <name evidence="3" type="ORF">RGE70_12295</name>
</gene>